<protein>
    <submittedName>
        <fullName evidence="3">TPR-like protein</fullName>
    </submittedName>
</protein>
<dbReference type="Pfam" id="PF14420">
    <property type="entry name" value="Clr5"/>
    <property type="match status" value="1"/>
</dbReference>
<dbReference type="STRING" id="1745343.A0A2J6PPR2"/>
<feature type="domain" description="Clr5" evidence="2">
    <location>
        <begin position="49"/>
        <end position="101"/>
    </location>
</feature>
<evidence type="ECO:0000313" key="4">
    <source>
        <dbReference type="Proteomes" id="UP000235672"/>
    </source>
</evidence>
<dbReference type="Proteomes" id="UP000235672">
    <property type="component" value="Unassembled WGS sequence"/>
</dbReference>
<evidence type="ECO:0000256" key="1">
    <source>
        <dbReference type="PROSITE-ProRule" id="PRU00339"/>
    </source>
</evidence>
<accession>A0A2J6PPR2</accession>
<dbReference type="InterPro" id="IPR011990">
    <property type="entry name" value="TPR-like_helical_dom_sf"/>
</dbReference>
<dbReference type="Pfam" id="PF13424">
    <property type="entry name" value="TPR_12"/>
    <property type="match status" value="1"/>
</dbReference>
<evidence type="ECO:0000313" key="3">
    <source>
        <dbReference type="EMBL" id="PMD16023.1"/>
    </source>
</evidence>
<dbReference type="InterPro" id="IPR053137">
    <property type="entry name" value="NLR-like"/>
</dbReference>
<dbReference type="InterPro" id="IPR025676">
    <property type="entry name" value="Clr5_dom"/>
</dbReference>
<keyword evidence="4" id="KW-1185">Reference proteome</keyword>
<dbReference type="PANTHER" id="PTHR46082">
    <property type="entry name" value="ATP/GTP-BINDING PROTEIN-RELATED"/>
    <property type="match status" value="1"/>
</dbReference>
<gene>
    <name evidence="3" type="ORF">NA56DRAFT_753370</name>
</gene>
<dbReference type="PROSITE" id="PS50005">
    <property type="entry name" value="TPR"/>
    <property type="match status" value="1"/>
</dbReference>
<keyword evidence="1" id="KW-0802">TPR repeat</keyword>
<dbReference type="OrthoDB" id="3521172at2759"/>
<sequence length="741" mass="85461">MNSTETRIFDTASPELFLNDGSMSLEYSVHSMPYEGDASANMGAREMTRKQWGDLKPLIEQIYIKENQPFPYLAEILRRDYGFEPTKRQFSRKIIQWGFRKNVPRAERRLILEQLPRDSAENVPDFKDHRLKPTKLNNWLRRYRDEVRIRPCPSIQGGISHQETPSIIEYEAVMGGKGNLNHLNGEESMTENVNHLHGARQTDSVDISFMNMCRNGVPFEWSRVEVTGFPELLPLFKALRSEEAAPDQPFLLDETESDAPPFLSYSELQELSNNRSHEKTDDFHTCLSIRTKSMETIMHRTKYHSPQYPWRDIQNVFCGYSTNPLNEIYVFPPCQESLRTSKARVENLWRSLNAEAVELEMRLFKLERQFGDHSPAAIAAMELLAALYYRLESHRKSELIRRRLADVYCRALGTTNRRTLQAGLAVVESLIAQGQFLKAETENRMLRSSILMVCEHDHPLIVSANYAYGRICHAHGRTEEAEKYFRQHLQTMLSLHGPRKMETIRAMSSLCDEIGKRKPKEAEVLLRTVGQLLIESPRVDEIPCRSLTFVVNKLRVRGAYEESYWVATKLLERFSPPLGDEHPAIWKARGRLAWSMSAMGNLQTSVRMFRAMLSHQEGRALELDQSDANIWCGLANVLLETGEIEEATTWYEKAFDARVVLYGSSNDFTLFTGYRLGYCYYQQGKYDEALNFCRKMLHMLHDSGNAGRAISDCESYIVQIQRKIAESNTAGCFREFQESDS</sequence>
<evidence type="ECO:0000259" key="2">
    <source>
        <dbReference type="Pfam" id="PF14420"/>
    </source>
</evidence>
<dbReference type="AlphaFoldDB" id="A0A2J6PPR2"/>
<feature type="repeat" description="TPR" evidence="1">
    <location>
        <begin position="670"/>
        <end position="703"/>
    </location>
</feature>
<dbReference type="SUPFAM" id="SSF48452">
    <property type="entry name" value="TPR-like"/>
    <property type="match status" value="1"/>
</dbReference>
<dbReference type="Gene3D" id="1.25.40.10">
    <property type="entry name" value="Tetratricopeptide repeat domain"/>
    <property type="match status" value="2"/>
</dbReference>
<dbReference type="PANTHER" id="PTHR46082:SF6">
    <property type="entry name" value="AAA+ ATPASE DOMAIN-CONTAINING PROTEIN-RELATED"/>
    <property type="match status" value="1"/>
</dbReference>
<dbReference type="SMART" id="SM00028">
    <property type="entry name" value="TPR"/>
    <property type="match status" value="3"/>
</dbReference>
<dbReference type="EMBL" id="KZ613508">
    <property type="protein sequence ID" value="PMD16023.1"/>
    <property type="molecule type" value="Genomic_DNA"/>
</dbReference>
<dbReference type="InterPro" id="IPR019734">
    <property type="entry name" value="TPR_rpt"/>
</dbReference>
<reference evidence="3 4" key="1">
    <citation type="submission" date="2016-05" db="EMBL/GenBank/DDBJ databases">
        <title>A degradative enzymes factory behind the ericoid mycorrhizal symbiosis.</title>
        <authorList>
            <consortium name="DOE Joint Genome Institute"/>
            <person name="Martino E."/>
            <person name="Morin E."/>
            <person name="Grelet G."/>
            <person name="Kuo A."/>
            <person name="Kohler A."/>
            <person name="Daghino S."/>
            <person name="Barry K."/>
            <person name="Choi C."/>
            <person name="Cichocki N."/>
            <person name="Clum A."/>
            <person name="Copeland A."/>
            <person name="Hainaut M."/>
            <person name="Haridas S."/>
            <person name="Labutti K."/>
            <person name="Lindquist E."/>
            <person name="Lipzen A."/>
            <person name="Khouja H.-R."/>
            <person name="Murat C."/>
            <person name="Ohm R."/>
            <person name="Olson A."/>
            <person name="Spatafora J."/>
            <person name="Veneault-Fourrey C."/>
            <person name="Henrissat B."/>
            <person name="Grigoriev I."/>
            <person name="Martin F."/>
            <person name="Perotto S."/>
        </authorList>
    </citation>
    <scope>NUCLEOTIDE SEQUENCE [LARGE SCALE GENOMIC DNA]</scope>
    <source>
        <strain evidence="3 4">UAMH 7357</strain>
    </source>
</reference>
<organism evidence="3 4">
    <name type="scientific">Hyaloscypha hepaticicola</name>
    <dbReference type="NCBI Taxonomy" id="2082293"/>
    <lineage>
        <taxon>Eukaryota</taxon>
        <taxon>Fungi</taxon>
        <taxon>Dikarya</taxon>
        <taxon>Ascomycota</taxon>
        <taxon>Pezizomycotina</taxon>
        <taxon>Leotiomycetes</taxon>
        <taxon>Helotiales</taxon>
        <taxon>Hyaloscyphaceae</taxon>
        <taxon>Hyaloscypha</taxon>
    </lineage>
</organism>
<proteinExistence type="predicted"/>
<name>A0A2J6PPR2_9HELO</name>